<dbReference type="SUPFAM" id="SSF51905">
    <property type="entry name" value="FAD/NAD(P)-binding domain"/>
    <property type="match status" value="1"/>
</dbReference>
<reference evidence="1 2" key="1">
    <citation type="submission" date="2020-07" db="EMBL/GenBank/DDBJ databases">
        <title>Sequencing the genomes of 1000 actinobacteria strains.</title>
        <authorList>
            <person name="Klenk H.-P."/>
        </authorList>
    </citation>
    <scope>NUCLEOTIDE SEQUENCE [LARGE SCALE GENOMIC DNA]</scope>
    <source>
        <strain evidence="1 2">DSM 18248</strain>
    </source>
</reference>
<dbReference type="InterPro" id="IPR036188">
    <property type="entry name" value="FAD/NAD-bd_sf"/>
</dbReference>
<dbReference type="EMBL" id="JACBZI010000001">
    <property type="protein sequence ID" value="NYI11473.1"/>
    <property type="molecule type" value="Genomic_DNA"/>
</dbReference>
<comment type="caution">
    <text evidence="1">The sequence shown here is derived from an EMBL/GenBank/DDBJ whole genome shotgun (WGS) entry which is preliminary data.</text>
</comment>
<dbReference type="Proteomes" id="UP000537326">
    <property type="component" value="Unassembled WGS sequence"/>
</dbReference>
<dbReference type="PANTHER" id="PTHR42877:SF4">
    <property type="entry name" value="FAD_NAD(P)-BINDING DOMAIN-CONTAINING PROTEIN-RELATED"/>
    <property type="match status" value="1"/>
</dbReference>
<sequence>MTIIGSGFAGLATAVRLKQEGRHDFIVLEKSHDVGGTWRDNDYPGCACDVPSNLYSFSFAPNPRWSRAFSQQAELHRYLRDTAVRFGVMPHIVFDAEVLGATWMEDDQEWEIETRAGTVRSQFLISGAGPLSEPSYPDVPGIEDFQGTMFHSAQWNHDHDLSGERVAVLGTGASAVQFVPHVAEAARELTVFQRTPPWILPRPDRNVPELQKRLYNTVPALQKAVRIAVYWRQEAMLPGLVHRPGLLRAVEKLALAHMHWKVKDPELRRKLTPDYKIGCKRILIANDYYPALTRPNVSVVTESVERINPHSITTRDGREHAIDTLIFGTGFHVTDTSISDRIRGRAGETLSERWKGSPQAYLGTSVSGFPNFFLLVGPNTGPGHTSVVFYIESQVAFVLDALRTVDRSRLSSIDVRREVEDDFNREIEERMEGTVWTTGGCGSWYLDANGKNSTLWPGFSFELRWRTRKFDVAAYTTQSESSATAVARAS</sequence>
<organism evidence="1 2">
    <name type="scientific">Nocardioides marinus</name>
    <dbReference type="NCBI Taxonomy" id="374514"/>
    <lineage>
        <taxon>Bacteria</taxon>
        <taxon>Bacillati</taxon>
        <taxon>Actinomycetota</taxon>
        <taxon>Actinomycetes</taxon>
        <taxon>Propionibacteriales</taxon>
        <taxon>Nocardioidaceae</taxon>
        <taxon>Nocardioides</taxon>
    </lineage>
</organism>
<dbReference type="RefSeq" id="WP_343045698.1">
    <property type="nucleotide sequence ID" value="NZ_CBCSEK010000053.1"/>
</dbReference>
<dbReference type="InterPro" id="IPR051209">
    <property type="entry name" value="FAD-bind_Monooxygenase_sf"/>
</dbReference>
<dbReference type="AlphaFoldDB" id="A0A7Y9YFZ2"/>
<dbReference type="Pfam" id="PF13738">
    <property type="entry name" value="Pyr_redox_3"/>
    <property type="match status" value="1"/>
</dbReference>
<dbReference type="PANTHER" id="PTHR42877">
    <property type="entry name" value="L-ORNITHINE N(5)-MONOOXYGENASE-RELATED"/>
    <property type="match status" value="1"/>
</dbReference>
<gene>
    <name evidence="1" type="ORF">BKA05_002988</name>
</gene>
<protein>
    <submittedName>
        <fullName evidence="1">Cation diffusion facilitator CzcD-associated flavoprotein CzcO</fullName>
    </submittedName>
</protein>
<evidence type="ECO:0000313" key="1">
    <source>
        <dbReference type="EMBL" id="NYI11473.1"/>
    </source>
</evidence>
<proteinExistence type="predicted"/>
<keyword evidence="2" id="KW-1185">Reference proteome</keyword>
<name>A0A7Y9YFZ2_9ACTN</name>
<evidence type="ECO:0000313" key="2">
    <source>
        <dbReference type="Proteomes" id="UP000537326"/>
    </source>
</evidence>
<accession>A0A7Y9YFZ2</accession>
<dbReference type="Gene3D" id="3.50.50.60">
    <property type="entry name" value="FAD/NAD(P)-binding domain"/>
    <property type="match status" value="2"/>
</dbReference>